<evidence type="ECO:0000313" key="2">
    <source>
        <dbReference type="EMBL" id="OHE92852.1"/>
    </source>
</evidence>
<reference evidence="2 3" key="1">
    <citation type="submission" date="2016-09" db="EMBL/GenBank/DDBJ databases">
        <authorList>
            <person name="Capua I."/>
            <person name="De Benedictis P."/>
            <person name="Joannis T."/>
            <person name="Lombin L.H."/>
            <person name="Cattoli G."/>
        </authorList>
    </citation>
    <scope>NUCLEOTIDE SEQUENCE [LARGE SCALE GENOMIC DNA]</scope>
    <source>
        <strain evidence="2 3">IMI 309357</strain>
    </source>
</reference>
<dbReference type="AlphaFoldDB" id="A0A1G4AUW8"/>
<name>A0A1G4AUW8_9PEZI</name>
<proteinExistence type="predicted"/>
<feature type="compositionally biased region" description="Basic and acidic residues" evidence="1">
    <location>
        <begin position="45"/>
        <end position="58"/>
    </location>
</feature>
<dbReference type="GeneID" id="34564990"/>
<comment type="caution">
    <text evidence="2">The sequence shown here is derived from an EMBL/GenBank/DDBJ whole genome shotgun (WGS) entry which is preliminary data.</text>
</comment>
<evidence type="ECO:0000313" key="3">
    <source>
        <dbReference type="Proteomes" id="UP000176998"/>
    </source>
</evidence>
<gene>
    <name evidence="2" type="ORF">CORC01_11858</name>
</gene>
<dbReference type="Proteomes" id="UP000176998">
    <property type="component" value="Unassembled WGS sequence"/>
</dbReference>
<organism evidence="2 3">
    <name type="scientific">Colletotrichum orchidophilum</name>
    <dbReference type="NCBI Taxonomy" id="1209926"/>
    <lineage>
        <taxon>Eukaryota</taxon>
        <taxon>Fungi</taxon>
        <taxon>Dikarya</taxon>
        <taxon>Ascomycota</taxon>
        <taxon>Pezizomycotina</taxon>
        <taxon>Sordariomycetes</taxon>
        <taxon>Hypocreomycetidae</taxon>
        <taxon>Glomerellales</taxon>
        <taxon>Glomerellaceae</taxon>
        <taxon>Colletotrichum</taxon>
    </lineage>
</organism>
<feature type="region of interest" description="Disordered" evidence="1">
    <location>
        <begin position="38"/>
        <end position="58"/>
    </location>
</feature>
<accession>A0A1G4AUW8</accession>
<dbReference type="RefSeq" id="XP_022470020.1">
    <property type="nucleotide sequence ID" value="XM_022623480.1"/>
</dbReference>
<sequence length="80" mass="8489">MTVRLVLVCPPPPRPSIHLCSSSTVVIPLPAVASPSQVKVNSAHGSERSKMEGHEGERCKSTSTLLLFDMTAAWSSTTNA</sequence>
<protein>
    <submittedName>
        <fullName evidence="2">Uncharacterized protein</fullName>
    </submittedName>
</protein>
<dbReference type="EMBL" id="MJBS01000135">
    <property type="protein sequence ID" value="OHE92852.1"/>
    <property type="molecule type" value="Genomic_DNA"/>
</dbReference>
<keyword evidence="3" id="KW-1185">Reference proteome</keyword>
<evidence type="ECO:0000256" key="1">
    <source>
        <dbReference type="SAM" id="MobiDB-lite"/>
    </source>
</evidence>